<dbReference type="SUPFAM" id="SSF81342">
    <property type="entry name" value="Transmembrane di-heme cytochromes"/>
    <property type="match status" value="1"/>
</dbReference>
<keyword evidence="16" id="KW-1185">Reference proteome</keyword>
<dbReference type="InterPro" id="IPR011577">
    <property type="entry name" value="Cyt_b561_bac/Ni-Hgenase"/>
</dbReference>
<keyword evidence="4" id="KW-1003">Cell membrane</keyword>
<dbReference type="GO" id="GO:0009055">
    <property type="term" value="F:electron transfer activity"/>
    <property type="evidence" value="ECO:0007669"/>
    <property type="project" value="InterPro"/>
</dbReference>
<keyword evidence="7" id="KW-0479">Metal-binding</keyword>
<dbReference type="GO" id="GO:0046872">
    <property type="term" value="F:metal ion binding"/>
    <property type="evidence" value="ECO:0007669"/>
    <property type="project" value="UniProtKB-KW"/>
</dbReference>
<dbReference type="PANTHER" id="PTHR30529:SF1">
    <property type="entry name" value="CYTOCHROME B561 HOMOLOG 2"/>
    <property type="match status" value="1"/>
</dbReference>
<keyword evidence="6 13" id="KW-0812">Transmembrane</keyword>
<evidence type="ECO:0000256" key="2">
    <source>
        <dbReference type="ARBA" id="ARBA00004651"/>
    </source>
</evidence>
<evidence type="ECO:0000256" key="11">
    <source>
        <dbReference type="ARBA" id="ARBA00023136"/>
    </source>
</evidence>
<evidence type="ECO:0000256" key="1">
    <source>
        <dbReference type="ARBA" id="ARBA00001970"/>
    </source>
</evidence>
<evidence type="ECO:0000256" key="10">
    <source>
        <dbReference type="ARBA" id="ARBA00023004"/>
    </source>
</evidence>
<sequence>MLKSSPDRYGAIPITIHWLTAILILLALGSGFQAGNATEPAVKVGFLRIHIPAAIIALLLTALRIIWWWVFDKKPLPVQGAPGWQERLARGVHLAFYVVILGMFASDVGMLVLSGAGPIIFGETGAALPDFHLYPPRVSHGFGANLLLALLFVHVAAALYHQFARCDGLLRRMWYRR</sequence>
<evidence type="ECO:0000256" key="12">
    <source>
        <dbReference type="ARBA" id="ARBA00037975"/>
    </source>
</evidence>
<feature type="transmembrane region" description="Helical" evidence="13">
    <location>
        <begin position="49"/>
        <end position="71"/>
    </location>
</feature>
<reference evidence="15 16" key="1">
    <citation type="submission" date="2020-08" db="EMBL/GenBank/DDBJ databases">
        <title>Genomic Encyclopedia of Type Strains, Phase IV (KMG-IV): sequencing the most valuable type-strain genomes for metagenomic binning, comparative biology and taxonomic classification.</title>
        <authorList>
            <person name="Goeker M."/>
        </authorList>
    </citation>
    <scope>NUCLEOTIDE SEQUENCE [LARGE SCALE GENOMIC DNA]</scope>
    <source>
        <strain evidence="15 16">DSM 103570</strain>
    </source>
</reference>
<dbReference type="PANTHER" id="PTHR30529">
    <property type="entry name" value="CYTOCHROME B561"/>
    <property type="match status" value="1"/>
</dbReference>
<organism evidence="15 16">
    <name type="scientific">Aurantimonas endophytica</name>
    <dbReference type="NCBI Taxonomy" id="1522175"/>
    <lineage>
        <taxon>Bacteria</taxon>
        <taxon>Pseudomonadati</taxon>
        <taxon>Pseudomonadota</taxon>
        <taxon>Alphaproteobacteria</taxon>
        <taxon>Hyphomicrobiales</taxon>
        <taxon>Aurantimonadaceae</taxon>
        <taxon>Aurantimonas</taxon>
    </lineage>
</organism>
<dbReference type="RefSeq" id="WP_183211147.1">
    <property type="nucleotide sequence ID" value="NZ_JAAAMM010000007.1"/>
</dbReference>
<comment type="caution">
    <text evidence="15">The sequence shown here is derived from an EMBL/GenBank/DDBJ whole genome shotgun (WGS) entry which is preliminary data.</text>
</comment>
<dbReference type="AlphaFoldDB" id="A0A7W6HI01"/>
<keyword evidence="9 13" id="KW-1133">Transmembrane helix</keyword>
<evidence type="ECO:0000256" key="9">
    <source>
        <dbReference type="ARBA" id="ARBA00022989"/>
    </source>
</evidence>
<dbReference type="InterPro" id="IPR052168">
    <property type="entry name" value="Cytochrome_b561_oxidase"/>
</dbReference>
<accession>A0A7W6HI01</accession>
<evidence type="ECO:0000256" key="6">
    <source>
        <dbReference type="ARBA" id="ARBA00022692"/>
    </source>
</evidence>
<keyword evidence="5" id="KW-0349">Heme</keyword>
<comment type="cofactor">
    <cofactor evidence="1">
        <name>heme b</name>
        <dbReference type="ChEBI" id="CHEBI:60344"/>
    </cofactor>
</comment>
<dbReference type="EMBL" id="JACIEM010000007">
    <property type="protein sequence ID" value="MBB4005528.1"/>
    <property type="molecule type" value="Genomic_DNA"/>
</dbReference>
<dbReference type="InterPro" id="IPR016174">
    <property type="entry name" value="Di-haem_cyt_TM"/>
</dbReference>
<feature type="transmembrane region" description="Helical" evidence="13">
    <location>
        <begin position="141"/>
        <end position="163"/>
    </location>
</feature>
<dbReference type="GO" id="GO:0022904">
    <property type="term" value="P:respiratory electron transport chain"/>
    <property type="evidence" value="ECO:0007669"/>
    <property type="project" value="InterPro"/>
</dbReference>
<feature type="transmembrane region" description="Helical" evidence="13">
    <location>
        <begin position="92"/>
        <end position="121"/>
    </location>
</feature>
<dbReference type="Gene3D" id="1.20.950.20">
    <property type="entry name" value="Transmembrane di-heme cytochromes, Chain C"/>
    <property type="match status" value="1"/>
</dbReference>
<evidence type="ECO:0000256" key="5">
    <source>
        <dbReference type="ARBA" id="ARBA00022617"/>
    </source>
</evidence>
<dbReference type="GO" id="GO:0020037">
    <property type="term" value="F:heme binding"/>
    <property type="evidence" value="ECO:0007669"/>
    <property type="project" value="TreeGrafter"/>
</dbReference>
<keyword evidence="10" id="KW-0408">Iron</keyword>
<evidence type="ECO:0000313" key="15">
    <source>
        <dbReference type="EMBL" id="MBB4005528.1"/>
    </source>
</evidence>
<keyword evidence="8" id="KW-0249">Electron transport</keyword>
<proteinExistence type="inferred from homology"/>
<comment type="subcellular location">
    <subcellularLocation>
        <location evidence="2">Cell membrane</location>
        <topology evidence="2">Multi-pass membrane protein</topology>
    </subcellularLocation>
</comment>
<evidence type="ECO:0000256" key="8">
    <source>
        <dbReference type="ARBA" id="ARBA00022982"/>
    </source>
</evidence>
<comment type="similarity">
    <text evidence="12">Belongs to the cytochrome b561 family.</text>
</comment>
<evidence type="ECO:0000256" key="7">
    <source>
        <dbReference type="ARBA" id="ARBA00022723"/>
    </source>
</evidence>
<evidence type="ECO:0000256" key="13">
    <source>
        <dbReference type="SAM" id="Phobius"/>
    </source>
</evidence>
<name>A0A7W6HI01_9HYPH</name>
<evidence type="ECO:0000256" key="3">
    <source>
        <dbReference type="ARBA" id="ARBA00022448"/>
    </source>
</evidence>
<dbReference type="GO" id="GO:0005886">
    <property type="term" value="C:plasma membrane"/>
    <property type="evidence" value="ECO:0007669"/>
    <property type="project" value="UniProtKB-SubCell"/>
</dbReference>
<evidence type="ECO:0000259" key="14">
    <source>
        <dbReference type="Pfam" id="PF01292"/>
    </source>
</evidence>
<dbReference type="Pfam" id="PF01292">
    <property type="entry name" value="Ni_hydr_CYTB"/>
    <property type="match status" value="1"/>
</dbReference>
<protein>
    <submittedName>
        <fullName evidence="15">Cytochrome b561</fullName>
    </submittedName>
</protein>
<keyword evidence="11 13" id="KW-0472">Membrane</keyword>
<keyword evidence="3" id="KW-0813">Transport</keyword>
<gene>
    <name evidence="15" type="ORF">GGR03_004630</name>
</gene>
<feature type="domain" description="Cytochrome b561 bacterial/Ni-hydrogenase" evidence="14">
    <location>
        <begin position="8"/>
        <end position="174"/>
    </location>
</feature>
<evidence type="ECO:0000313" key="16">
    <source>
        <dbReference type="Proteomes" id="UP000588647"/>
    </source>
</evidence>
<dbReference type="Proteomes" id="UP000588647">
    <property type="component" value="Unassembled WGS sequence"/>
</dbReference>
<evidence type="ECO:0000256" key="4">
    <source>
        <dbReference type="ARBA" id="ARBA00022475"/>
    </source>
</evidence>
<feature type="transmembrane region" description="Helical" evidence="13">
    <location>
        <begin position="9"/>
        <end position="29"/>
    </location>
</feature>